<feature type="region of interest" description="Disordered" evidence="6">
    <location>
        <begin position="289"/>
        <end position="322"/>
    </location>
</feature>
<evidence type="ECO:0000256" key="5">
    <source>
        <dbReference type="ARBA" id="ARBA00023136"/>
    </source>
</evidence>
<protein>
    <submittedName>
        <fullName evidence="8">Membrane protein</fullName>
    </submittedName>
</protein>
<feature type="transmembrane region" description="Helical" evidence="7">
    <location>
        <begin position="36"/>
        <end position="66"/>
    </location>
</feature>
<organism evidence="8 9">
    <name type="scientific">Marinovum algicola</name>
    <dbReference type="NCBI Taxonomy" id="42444"/>
    <lineage>
        <taxon>Bacteria</taxon>
        <taxon>Pseudomonadati</taxon>
        <taxon>Pseudomonadota</taxon>
        <taxon>Alphaproteobacteria</taxon>
        <taxon>Rhodobacterales</taxon>
        <taxon>Roseobacteraceae</taxon>
        <taxon>Marinovum</taxon>
    </lineage>
</organism>
<dbReference type="PANTHER" id="PTHR30213:SF0">
    <property type="entry name" value="UPF0761 MEMBRANE PROTEIN YIHY"/>
    <property type="match status" value="1"/>
</dbReference>
<dbReference type="GO" id="GO:0005886">
    <property type="term" value="C:plasma membrane"/>
    <property type="evidence" value="ECO:0007669"/>
    <property type="project" value="UniProtKB-SubCell"/>
</dbReference>
<feature type="transmembrane region" description="Helical" evidence="7">
    <location>
        <begin position="186"/>
        <end position="208"/>
    </location>
</feature>
<keyword evidence="4 7" id="KW-1133">Transmembrane helix</keyword>
<dbReference type="Pfam" id="PF03631">
    <property type="entry name" value="Virul_fac_BrkB"/>
    <property type="match status" value="1"/>
</dbReference>
<feature type="transmembrane region" description="Helical" evidence="7">
    <location>
        <begin position="151"/>
        <end position="180"/>
    </location>
</feature>
<dbReference type="RefSeq" id="WP_074836892.1">
    <property type="nucleotide sequence ID" value="NZ_CATLQZ010000006.1"/>
</dbReference>
<gene>
    <name evidence="8" type="ORF">SAMN04487940_10858</name>
</gene>
<evidence type="ECO:0000256" key="4">
    <source>
        <dbReference type="ARBA" id="ARBA00022989"/>
    </source>
</evidence>
<dbReference type="GeneID" id="80818729"/>
<comment type="caution">
    <text evidence="8">The sequence shown here is derived from an EMBL/GenBank/DDBJ whole genome shotgun (WGS) entry which is preliminary data.</text>
</comment>
<dbReference type="PANTHER" id="PTHR30213">
    <property type="entry name" value="INNER MEMBRANE PROTEIN YHJD"/>
    <property type="match status" value="1"/>
</dbReference>
<dbReference type="InterPro" id="IPR017039">
    <property type="entry name" value="Virul_fac_BrkB"/>
</dbReference>
<keyword evidence="3 7" id="KW-0812">Transmembrane</keyword>
<evidence type="ECO:0000256" key="3">
    <source>
        <dbReference type="ARBA" id="ARBA00022692"/>
    </source>
</evidence>
<dbReference type="NCBIfam" id="TIGR00765">
    <property type="entry name" value="yihY_not_rbn"/>
    <property type="match status" value="1"/>
</dbReference>
<keyword evidence="5 7" id="KW-0472">Membrane</keyword>
<evidence type="ECO:0000256" key="2">
    <source>
        <dbReference type="ARBA" id="ARBA00022475"/>
    </source>
</evidence>
<evidence type="ECO:0000256" key="7">
    <source>
        <dbReference type="SAM" id="Phobius"/>
    </source>
</evidence>
<evidence type="ECO:0000313" key="8">
    <source>
        <dbReference type="EMBL" id="SEJ63260.1"/>
    </source>
</evidence>
<sequence>MSDIPGRHATRPRDIPLRGWKMIFLRAWRKMNEDHVGLIAAGVAFYGLLALFPAITALMAISGLLFDPQQFTGELETVTAFMPETVAEIVLGQAIEVAGSQEGGLGLAALFGIGVALYSASKGVASLIEGMNVAYNQPETRGIVSLTLIKLALTLGLLVGLIAGLGAALVLPGILSILALGPLTEMLIGLTRWVILLAMTIGGILVVYRTAPDRAPAQWIWLWPGAVLACVTWIAASFGFSVYVENFGSYNESFGALAGVIVLLMWLWISAYVLLVGAEVNAEAEAQVRPDSTTGPGMPLGMRGAVKADELAGGTEPKARDA</sequence>
<feature type="transmembrane region" description="Helical" evidence="7">
    <location>
        <begin position="220"/>
        <end position="244"/>
    </location>
</feature>
<evidence type="ECO:0000256" key="1">
    <source>
        <dbReference type="ARBA" id="ARBA00004651"/>
    </source>
</evidence>
<feature type="transmembrane region" description="Helical" evidence="7">
    <location>
        <begin position="103"/>
        <end position="121"/>
    </location>
</feature>
<keyword evidence="2" id="KW-1003">Cell membrane</keyword>
<dbReference type="PIRSF" id="PIRSF035875">
    <property type="entry name" value="RNase_BN"/>
    <property type="match status" value="1"/>
</dbReference>
<reference evidence="8 9" key="1">
    <citation type="submission" date="2016-10" db="EMBL/GenBank/DDBJ databases">
        <authorList>
            <person name="Varghese N."/>
            <person name="Submissions S."/>
        </authorList>
    </citation>
    <scope>NUCLEOTIDE SEQUENCE [LARGE SCALE GENOMIC DNA]</scope>
    <source>
        <strain evidence="8 9">FF3</strain>
    </source>
</reference>
<dbReference type="AlphaFoldDB" id="A0A975WAR7"/>
<dbReference type="EMBL" id="FNYY01000008">
    <property type="protein sequence ID" value="SEJ63260.1"/>
    <property type="molecule type" value="Genomic_DNA"/>
</dbReference>
<comment type="subcellular location">
    <subcellularLocation>
        <location evidence="1">Cell membrane</location>
        <topology evidence="1">Multi-pass membrane protein</topology>
    </subcellularLocation>
</comment>
<proteinExistence type="predicted"/>
<feature type="transmembrane region" description="Helical" evidence="7">
    <location>
        <begin position="256"/>
        <end position="275"/>
    </location>
</feature>
<name>A0A975WAR7_9RHOB</name>
<evidence type="ECO:0000256" key="6">
    <source>
        <dbReference type="SAM" id="MobiDB-lite"/>
    </source>
</evidence>
<accession>A0A975WAR7</accession>
<evidence type="ECO:0000313" key="9">
    <source>
        <dbReference type="Proteomes" id="UP000182932"/>
    </source>
</evidence>
<keyword evidence="9" id="KW-1185">Reference proteome</keyword>
<dbReference type="Proteomes" id="UP000182932">
    <property type="component" value="Unassembled WGS sequence"/>
</dbReference>